<evidence type="ECO:0000313" key="1">
    <source>
        <dbReference type="EMBL" id="SVB05016.1"/>
    </source>
</evidence>
<name>A0A382AU01_9ZZZZ</name>
<organism evidence="1">
    <name type="scientific">marine metagenome</name>
    <dbReference type="NCBI Taxonomy" id="408172"/>
    <lineage>
        <taxon>unclassified sequences</taxon>
        <taxon>metagenomes</taxon>
        <taxon>ecological metagenomes</taxon>
    </lineage>
</organism>
<reference evidence="1" key="1">
    <citation type="submission" date="2018-05" db="EMBL/GenBank/DDBJ databases">
        <authorList>
            <person name="Lanie J.A."/>
            <person name="Ng W.-L."/>
            <person name="Kazmierczak K.M."/>
            <person name="Andrzejewski T.M."/>
            <person name="Davidsen T.M."/>
            <person name="Wayne K.J."/>
            <person name="Tettelin H."/>
            <person name="Glass J.I."/>
            <person name="Rusch D."/>
            <person name="Podicherti R."/>
            <person name="Tsui H.-C.T."/>
            <person name="Winkler M.E."/>
        </authorList>
    </citation>
    <scope>NUCLEOTIDE SEQUENCE</scope>
</reference>
<accession>A0A382AU01</accession>
<proteinExistence type="predicted"/>
<gene>
    <name evidence="1" type="ORF">METZ01_LOCUS157870</name>
</gene>
<dbReference type="EMBL" id="UINC01026838">
    <property type="protein sequence ID" value="SVB05016.1"/>
    <property type="molecule type" value="Genomic_DNA"/>
</dbReference>
<sequence>MIDITKTKVNVQVEYLTDLANEAEALVLKSYEADIRDEAISKVQEIQYEIQVLKNIIKP</sequence>
<dbReference type="AlphaFoldDB" id="A0A382AU01"/>
<protein>
    <submittedName>
        <fullName evidence="1">Uncharacterized protein</fullName>
    </submittedName>
</protein>